<name>A0ABN7VBW7_GIGMA</name>
<comment type="caution">
    <text evidence="1">The sequence shown here is derived from an EMBL/GenBank/DDBJ whole genome shotgun (WGS) entry which is preliminary data.</text>
</comment>
<feature type="non-terminal residue" evidence="1">
    <location>
        <position position="290"/>
    </location>
</feature>
<evidence type="ECO:0000313" key="2">
    <source>
        <dbReference type="Proteomes" id="UP000789901"/>
    </source>
</evidence>
<proteinExistence type="predicted"/>
<keyword evidence="2" id="KW-1185">Reference proteome</keyword>
<protein>
    <submittedName>
        <fullName evidence="1">2294_t:CDS:1</fullName>
    </submittedName>
</protein>
<evidence type="ECO:0000313" key="1">
    <source>
        <dbReference type="EMBL" id="CAG8755469.1"/>
    </source>
</evidence>
<dbReference type="EMBL" id="CAJVQB010012438">
    <property type="protein sequence ID" value="CAG8755469.1"/>
    <property type="molecule type" value="Genomic_DNA"/>
</dbReference>
<gene>
    <name evidence="1" type="ORF">GMARGA_LOCUS16854</name>
</gene>
<organism evidence="1 2">
    <name type="scientific">Gigaspora margarita</name>
    <dbReference type="NCBI Taxonomy" id="4874"/>
    <lineage>
        <taxon>Eukaryota</taxon>
        <taxon>Fungi</taxon>
        <taxon>Fungi incertae sedis</taxon>
        <taxon>Mucoromycota</taxon>
        <taxon>Glomeromycotina</taxon>
        <taxon>Glomeromycetes</taxon>
        <taxon>Diversisporales</taxon>
        <taxon>Gigasporaceae</taxon>
        <taxon>Gigaspora</taxon>
    </lineage>
</organism>
<reference evidence="1 2" key="1">
    <citation type="submission" date="2021-06" db="EMBL/GenBank/DDBJ databases">
        <authorList>
            <person name="Kallberg Y."/>
            <person name="Tangrot J."/>
            <person name="Rosling A."/>
        </authorList>
    </citation>
    <scope>NUCLEOTIDE SEQUENCE [LARGE SCALE GENOMIC DNA]</scope>
    <source>
        <strain evidence="1 2">120-4 pot B 10/14</strain>
    </source>
</reference>
<accession>A0ABN7VBW7</accession>
<dbReference type="Proteomes" id="UP000789901">
    <property type="component" value="Unassembled WGS sequence"/>
</dbReference>
<sequence length="290" mass="33782">MIKQANIFTKVFKIIINNLFCFKILANDIDDEETISVSISEIASSSKQQKVSGRPFNPVWDHFNQIEKKEGHYSAGCKYYPEKWQRADIATFKFHIARFDIPSPKTLAGRIFNKQLVQVETKIEKKLQIENKHLYALRNYSDSRHTAEFLAQEIETMIIQIGKEKFLNLICKDIIKESFAKRILSQATLVTQFFRSCHIANSALKKEIQINNIILEHSLDIISNDKVYVILNRGAFYDDLDFITMILRPIKESIIQLESRDSILADCFIYLIKLVAIIFQMPQDQHITFR</sequence>